<dbReference type="EMBL" id="JAGGNH010000001">
    <property type="protein sequence ID" value="KAJ0984174.1"/>
    <property type="molecule type" value="Genomic_DNA"/>
</dbReference>
<dbReference type="Proteomes" id="UP001085076">
    <property type="component" value="Miscellaneous, Linkage group lg01"/>
</dbReference>
<accession>A0A9D5D431</accession>
<keyword evidence="2" id="KW-1185">Reference proteome</keyword>
<comment type="caution">
    <text evidence="1">The sequence shown here is derived from an EMBL/GenBank/DDBJ whole genome shotgun (WGS) entry which is preliminary data.</text>
</comment>
<sequence>MASQKELKTSLRISIMARVLSQTLTLARDGPTTRLPAFRLLNRRGSRSSRRVKPVLVELDIGTAGKEKSASDVEAIMRQKLEDAMQQVIVLRATPDWLPFRPGSSFWVPPRPCNSKNPLGLMELAGMVPNSLTHEENLSLSTVRGWPSSTYFIDGGSPHLVNNNSQSDNEEDD</sequence>
<dbReference type="PANTHER" id="PTHR33972">
    <property type="entry name" value="EXPRESSED PROTEIN"/>
    <property type="match status" value="1"/>
</dbReference>
<reference evidence="1" key="2">
    <citation type="journal article" date="2022" name="Hortic Res">
        <title>The genome of Dioscorea zingiberensis sheds light on the biosynthesis, origin and evolution of the medicinally important diosgenin saponins.</title>
        <authorList>
            <person name="Li Y."/>
            <person name="Tan C."/>
            <person name="Li Z."/>
            <person name="Guo J."/>
            <person name="Li S."/>
            <person name="Chen X."/>
            <person name="Wang C."/>
            <person name="Dai X."/>
            <person name="Yang H."/>
            <person name="Song W."/>
            <person name="Hou L."/>
            <person name="Xu J."/>
            <person name="Tong Z."/>
            <person name="Xu A."/>
            <person name="Yuan X."/>
            <person name="Wang W."/>
            <person name="Yang Q."/>
            <person name="Chen L."/>
            <person name="Sun Z."/>
            <person name="Wang K."/>
            <person name="Pan B."/>
            <person name="Chen J."/>
            <person name="Bao Y."/>
            <person name="Liu F."/>
            <person name="Qi X."/>
            <person name="Gang D.R."/>
            <person name="Wen J."/>
            <person name="Li J."/>
        </authorList>
    </citation>
    <scope>NUCLEOTIDE SEQUENCE</scope>
    <source>
        <strain evidence="1">Dzin_1.0</strain>
    </source>
</reference>
<dbReference type="OrthoDB" id="1095098at2759"/>
<gene>
    <name evidence="1" type="ORF">J5N97_002530</name>
</gene>
<organism evidence="1 2">
    <name type="scientific">Dioscorea zingiberensis</name>
    <dbReference type="NCBI Taxonomy" id="325984"/>
    <lineage>
        <taxon>Eukaryota</taxon>
        <taxon>Viridiplantae</taxon>
        <taxon>Streptophyta</taxon>
        <taxon>Embryophyta</taxon>
        <taxon>Tracheophyta</taxon>
        <taxon>Spermatophyta</taxon>
        <taxon>Magnoliopsida</taxon>
        <taxon>Liliopsida</taxon>
        <taxon>Dioscoreales</taxon>
        <taxon>Dioscoreaceae</taxon>
        <taxon>Dioscorea</taxon>
    </lineage>
</organism>
<protein>
    <submittedName>
        <fullName evidence="1">Uncharacterized protein</fullName>
    </submittedName>
</protein>
<dbReference type="PANTHER" id="PTHR33972:SF2">
    <property type="entry name" value="OS04G0606700 PROTEIN"/>
    <property type="match status" value="1"/>
</dbReference>
<dbReference type="AlphaFoldDB" id="A0A9D5D431"/>
<reference evidence="1" key="1">
    <citation type="submission" date="2021-03" db="EMBL/GenBank/DDBJ databases">
        <authorList>
            <person name="Li Z."/>
            <person name="Yang C."/>
        </authorList>
    </citation>
    <scope>NUCLEOTIDE SEQUENCE</scope>
    <source>
        <strain evidence="1">Dzin_1.0</strain>
        <tissue evidence="1">Leaf</tissue>
    </source>
</reference>
<evidence type="ECO:0000313" key="2">
    <source>
        <dbReference type="Proteomes" id="UP001085076"/>
    </source>
</evidence>
<proteinExistence type="predicted"/>
<name>A0A9D5D431_9LILI</name>
<evidence type="ECO:0000313" key="1">
    <source>
        <dbReference type="EMBL" id="KAJ0984174.1"/>
    </source>
</evidence>